<proteinExistence type="predicted"/>
<dbReference type="EMBL" id="SPLM01000145">
    <property type="protein sequence ID" value="TMW56842.1"/>
    <property type="molecule type" value="Genomic_DNA"/>
</dbReference>
<feature type="domain" description="DJ-1/PfpI" evidence="2">
    <location>
        <begin position="18"/>
        <end position="178"/>
    </location>
</feature>
<dbReference type="Proteomes" id="UP000794436">
    <property type="component" value="Unassembled WGS sequence"/>
</dbReference>
<dbReference type="Pfam" id="PF01965">
    <property type="entry name" value="DJ-1_PfpI"/>
    <property type="match status" value="1"/>
</dbReference>
<dbReference type="InterPro" id="IPR050325">
    <property type="entry name" value="Prot/Nucl_acid_deglycase"/>
</dbReference>
<dbReference type="CDD" id="cd03135">
    <property type="entry name" value="GATase1_DJ-1"/>
    <property type="match status" value="1"/>
</dbReference>
<reference evidence="3" key="1">
    <citation type="submission" date="2019-03" db="EMBL/GenBank/DDBJ databases">
        <title>Long read genome sequence of the mycoparasitic Pythium oligandrum ATCC 38472 isolated from sugarbeet rhizosphere.</title>
        <authorList>
            <person name="Gaulin E."/>
        </authorList>
    </citation>
    <scope>NUCLEOTIDE SEQUENCE</scope>
    <source>
        <strain evidence="3">ATCC 38472_TT</strain>
    </source>
</reference>
<dbReference type="InterPro" id="IPR029062">
    <property type="entry name" value="Class_I_gatase-like"/>
</dbReference>
<dbReference type="SUPFAM" id="SSF52317">
    <property type="entry name" value="Class I glutamine amidotransferase-like"/>
    <property type="match status" value="1"/>
</dbReference>
<evidence type="ECO:0000313" key="4">
    <source>
        <dbReference type="Proteomes" id="UP000794436"/>
    </source>
</evidence>
<dbReference type="InterPro" id="IPR002818">
    <property type="entry name" value="DJ-1/PfpI"/>
</dbReference>
<keyword evidence="1" id="KW-0677">Repeat</keyword>
<evidence type="ECO:0000256" key="1">
    <source>
        <dbReference type="ARBA" id="ARBA00022737"/>
    </source>
</evidence>
<gene>
    <name evidence="3" type="ORF">Poli38472_006852</name>
</gene>
<dbReference type="AlphaFoldDB" id="A0A8K1C5E0"/>
<protein>
    <recommendedName>
        <fullName evidence="2">DJ-1/PfpI domain-containing protein</fullName>
    </recommendedName>
</protein>
<dbReference type="Gene3D" id="3.40.50.880">
    <property type="match status" value="1"/>
</dbReference>
<sequence length="207" mass="21968">MAGIVDTFANIVTPKPNALMPVANGSEEIEVAALTDILARGGVRVIIADVDGDEDHVVTLAKGLELQADKTIFHCGDDNYDLIVVPGGPGAKTLGDCSFLVDMIRKQKAAGRWFGGICAGPVDVLFRHALVTGPMTCFPGYKDQVGDLYRDQPVVVSDNCVTSQGPGTAVAMGLKLVEVLRSTKIASNLANDLVYRLEQPPHHSTRA</sequence>
<dbReference type="OrthoDB" id="543156at2759"/>
<dbReference type="NCBIfam" id="TIGR01383">
    <property type="entry name" value="not_thiJ"/>
    <property type="match status" value="1"/>
</dbReference>
<dbReference type="InterPro" id="IPR006287">
    <property type="entry name" value="DJ-1"/>
</dbReference>
<dbReference type="PANTHER" id="PTHR48094">
    <property type="entry name" value="PROTEIN/NUCLEIC ACID DEGLYCASE DJ-1-RELATED"/>
    <property type="match status" value="1"/>
</dbReference>
<accession>A0A8K1C5E0</accession>
<name>A0A8K1C5E0_PYTOL</name>
<keyword evidence="4" id="KW-1185">Reference proteome</keyword>
<organism evidence="3 4">
    <name type="scientific">Pythium oligandrum</name>
    <name type="common">Mycoparasitic fungus</name>
    <dbReference type="NCBI Taxonomy" id="41045"/>
    <lineage>
        <taxon>Eukaryota</taxon>
        <taxon>Sar</taxon>
        <taxon>Stramenopiles</taxon>
        <taxon>Oomycota</taxon>
        <taxon>Peronosporomycetes</taxon>
        <taxon>Pythiales</taxon>
        <taxon>Pythiaceae</taxon>
        <taxon>Pythium</taxon>
    </lineage>
</organism>
<dbReference type="PANTHER" id="PTHR48094:SF12">
    <property type="entry name" value="PARKINSON DISEASE PROTEIN 7 HOMOLOG"/>
    <property type="match status" value="1"/>
</dbReference>
<evidence type="ECO:0000313" key="3">
    <source>
        <dbReference type="EMBL" id="TMW56842.1"/>
    </source>
</evidence>
<evidence type="ECO:0000259" key="2">
    <source>
        <dbReference type="Pfam" id="PF01965"/>
    </source>
</evidence>
<dbReference type="GO" id="GO:1903189">
    <property type="term" value="P:glyoxal metabolic process"/>
    <property type="evidence" value="ECO:0007669"/>
    <property type="project" value="TreeGrafter"/>
</dbReference>
<dbReference type="GO" id="GO:0005737">
    <property type="term" value="C:cytoplasm"/>
    <property type="evidence" value="ECO:0007669"/>
    <property type="project" value="TreeGrafter"/>
</dbReference>
<comment type="caution">
    <text evidence="3">The sequence shown here is derived from an EMBL/GenBank/DDBJ whole genome shotgun (WGS) entry which is preliminary data.</text>
</comment>
<dbReference type="FunFam" id="3.40.50.880:FF:000015">
    <property type="entry name" value="Protein DJ-1 homolog C"/>
    <property type="match status" value="1"/>
</dbReference>